<proteinExistence type="predicted"/>
<keyword evidence="3" id="KW-1185">Reference proteome</keyword>
<protein>
    <submittedName>
        <fullName evidence="2">Tol-pal system YbgF family protein</fullName>
    </submittedName>
</protein>
<keyword evidence="1" id="KW-1133">Transmembrane helix</keyword>
<dbReference type="Proteomes" id="UP001597319">
    <property type="component" value="Unassembled WGS sequence"/>
</dbReference>
<comment type="caution">
    <text evidence="2">The sequence shown here is derived from an EMBL/GenBank/DDBJ whole genome shotgun (WGS) entry which is preliminary data.</text>
</comment>
<evidence type="ECO:0000313" key="3">
    <source>
        <dbReference type="Proteomes" id="UP001597319"/>
    </source>
</evidence>
<feature type="transmembrane region" description="Helical" evidence="1">
    <location>
        <begin position="82"/>
        <end position="100"/>
    </location>
</feature>
<dbReference type="Gene3D" id="1.25.40.10">
    <property type="entry name" value="Tetratricopeptide repeat domain"/>
    <property type="match status" value="1"/>
</dbReference>
<dbReference type="SUPFAM" id="SSF48452">
    <property type="entry name" value="TPR-like"/>
    <property type="match status" value="1"/>
</dbReference>
<keyword evidence="1" id="KW-0472">Membrane</keyword>
<reference evidence="3" key="1">
    <citation type="journal article" date="2019" name="Int. J. Syst. Evol. Microbiol.">
        <title>The Global Catalogue of Microorganisms (GCM) 10K type strain sequencing project: providing services to taxonomists for standard genome sequencing and annotation.</title>
        <authorList>
            <consortium name="The Broad Institute Genomics Platform"/>
            <consortium name="The Broad Institute Genome Sequencing Center for Infectious Disease"/>
            <person name="Wu L."/>
            <person name="Ma J."/>
        </authorList>
    </citation>
    <scope>NUCLEOTIDE SEQUENCE [LARGE SCALE GENOMIC DNA]</scope>
    <source>
        <strain evidence="3">KCTC 52274</strain>
    </source>
</reference>
<gene>
    <name evidence="2" type="ORF">ACFSR1_14715</name>
</gene>
<evidence type="ECO:0000256" key="1">
    <source>
        <dbReference type="SAM" id="Phobius"/>
    </source>
</evidence>
<dbReference type="InterPro" id="IPR011990">
    <property type="entry name" value="TPR-like_helical_dom_sf"/>
</dbReference>
<sequence length="244" mass="28144">MEREELIDKYLQSELTSSEKDQFDSLLENDATFRDEVELFKNLKVVTGTEDRDKLRKSMADFEAKIAANETKVIPLFNYKKLLVAASILLVVAIGGITFLNPFGVDTNQLYADNFEPYKNVVTPIVRGENDKDDEVIAFTSYESKDYNLAADQFETLYETTKRPYFLLYQANSLLASDKVKEAIPLLEKHITLQDELSERSKWYLSLAYLKENRKDEAIVLLEEILEKGTFKKGDVERLLKQLK</sequence>
<name>A0ABW5LGL4_9FLAO</name>
<accession>A0ABW5LGL4</accession>
<organism evidence="2 3">
    <name type="scientific">Aquimarina rubra</name>
    <dbReference type="NCBI Taxonomy" id="1920033"/>
    <lineage>
        <taxon>Bacteria</taxon>
        <taxon>Pseudomonadati</taxon>
        <taxon>Bacteroidota</taxon>
        <taxon>Flavobacteriia</taxon>
        <taxon>Flavobacteriales</taxon>
        <taxon>Flavobacteriaceae</taxon>
        <taxon>Aquimarina</taxon>
    </lineage>
</organism>
<keyword evidence="1" id="KW-0812">Transmembrane</keyword>
<evidence type="ECO:0000313" key="2">
    <source>
        <dbReference type="EMBL" id="MFD2563930.1"/>
    </source>
</evidence>
<dbReference type="EMBL" id="JBHULE010000019">
    <property type="protein sequence ID" value="MFD2563930.1"/>
    <property type="molecule type" value="Genomic_DNA"/>
</dbReference>
<dbReference type="RefSeq" id="WP_378293763.1">
    <property type="nucleotide sequence ID" value="NZ_JBHULE010000019.1"/>
</dbReference>